<keyword evidence="5" id="KW-0560">Oxidoreductase</keyword>
<evidence type="ECO:0000256" key="3">
    <source>
        <dbReference type="ARBA" id="ARBA00022630"/>
    </source>
</evidence>
<dbReference type="PANTHER" id="PTHR43884:SF20">
    <property type="entry name" value="ACYL-COA DEHYDROGENASE FADE28"/>
    <property type="match status" value="1"/>
</dbReference>
<dbReference type="Proteomes" id="UP000192366">
    <property type="component" value="Unassembled WGS sequence"/>
</dbReference>
<gene>
    <name evidence="8" type="ORF">BST17_01595</name>
</gene>
<dbReference type="Gene3D" id="1.10.540.10">
    <property type="entry name" value="Acyl-CoA dehydrogenase/oxidase, N-terminal domain"/>
    <property type="match status" value="1"/>
</dbReference>
<dbReference type="RefSeq" id="WP_083054886.1">
    <property type="nucleotide sequence ID" value="NZ_JACKVM010000014.1"/>
</dbReference>
<comment type="cofactor">
    <cofactor evidence="1">
        <name>FAD</name>
        <dbReference type="ChEBI" id="CHEBI:57692"/>
    </cofactor>
</comment>
<comment type="caution">
    <text evidence="8">The sequence shown here is derived from an EMBL/GenBank/DDBJ whole genome shotgun (WGS) entry which is preliminary data.</text>
</comment>
<accession>A0A1W9Z4B5</accession>
<dbReference type="Pfam" id="PF02771">
    <property type="entry name" value="Acyl-CoA_dh_N"/>
    <property type="match status" value="1"/>
</dbReference>
<protein>
    <recommendedName>
        <fullName evidence="10">Acyl-CoA dehydrogenase</fullName>
    </recommendedName>
</protein>
<dbReference type="InterPro" id="IPR009075">
    <property type="entry name" value="AcylCo_DH/oxidase_C"/>
</dbReference>
<evidence type="ECO:0000313" key="8">
    <source>
        <dbReference type="EMBL" id="ORA07188.1"/>
    </source>
</evidence>
<name>A0A1W9Z4B5_MYCBA</name>
<evidence type="ECO:0000313" key="9">
    <source>
        <dbReference type="Proteomes" id="UP000192366"/>
    </source>
</evidence>
<evidence type="ECO:0008006" key="10">
    <source>
        <dbReference type="Google" id="ProtNLM"/>
    </source>
</evidence>
<keyword evidence="9" id="KW-1185">Reference proteome</keyword>
<dbReference type="AlphaFoldDB" id="A0A1W9Z4B5"/>
<dbReference type="PANTHER" id="PTHR43884">
    <property type="entry name" value="ACYL-COA DEHYDROGENASE"/>
    <property type="match status" value="1"/>
</dbReference>
<dbReference type="InterPro" id="IPR037069">
    <property type="entry name" value="AcylCoA_DH/ox_N_sf"/>
</dbReference>
<dbReference type="GO" id="GO:0003995">
    <property type="term" value="F:acyl-CoA dehydrogenase activity"/>
    <property type="evidence" value="ECO:0007669"/>
    <property type="project" value="TreeGrafter"/>
</dbReference>
<reference evidence="8 9" key="1">
    <citation type="submission" date="2017-02" db="EMBL/GenBank/DDBJ databases">
        <title>The new phylogeny of genus Mycobacterium.</title>
        <authorList>
            <person name="Tortoli E."/>
            <person name="Trovato A."/>
            <person name="Cirillo D.M."/>
        </authorList>
    </citation>
    <scope>NUCLEOTIDE SEQUENCE [LARGE SCALE GENOMIC DNA]</scope>
    <source>
        <strain evidence="8 9">DSM 45578</strain>
    </source>
</reference>
<dbReference type="InterPro" id="IPR009100">
    <property type="entry name" value="AcylCoA_DH/oxidase_NM_dom_sf"/>
</dbReference>
<dbReference type="InterPro" id="IPR013786">
    <property type="entry name" value="AcylCoA_DH/ox_N"/>
</dbReference>
<dbReference type="SUPFAM" id="SSF47203">
    <property type="entry name" value="Acyl-CoA dehydrogenase C-terminal domain-like"/>
    <property type="match status" value="1"/>
</dbReference>
<dbReference type="Gene3D" id="1.20.140.10">
    <property type="entry name" value="Butyryl-CoA Dehydrogenase, subunit A, domain 3"/>
    <property type="match status" value="1"/>
</dbReference>
<dbReference type="Pfam" id="PF00441">
    <property type="entry name" value="Acyl-CoA_dh_1"/>
    <property type="match status" value="1"/>
</dbReference>
<proteinExistence type="inferred from homology"/>
<comment type="similarity">
    <text evidence="2">Belongs to the acyl-CoA dehydrogenase family.</text>
</comment>
<sequence length="368" mass="38116">MNLERSPEQNALAQSMRAFLAAHDGGARALLDDPRGTTDARWQGLAALGATGLLVSPEYGGSAATMVDAGIIAEALGAALDSGPWLSCAAACRALARFGAEAAGAQLLAAIADGTGVATVGPLSGAGVAPVGDGPNVLLRGRIDRLDDAAAADVALIPVRDDLGWTLYAVRTADLVLVAIPMMDKTRRSFRAHLPDVPARVLGRADDDAAAALADDVAALAAADAIGAAQRLLEMTLEHAGNRRQFGAPIGSFQLVQQLCVSMYQFVELGRGGVLRALWAADEGDADQRWLAAARLRAFGDRLATVGDTAIQVFGGIGYTWEHDAHLHLRRLLGYSTMLGTSDQGLEQVGAALVAGCRAGRPGRAMPR</sequence>
<evidence type="ECO:0000259" key="6">
    <source>
        <dbReference type="Pfam" id="PF00441"/>
    </source>
</evidence>
<dbReference type="EMBL" id="MVHJ01000001">
    <property type="protein sequence ID" value="ORA07188.1"/>
    <property type="molecule type" value="Genomic_DNA"/>
</dbReference>
<feature type="domain" description="Acyl-CoA dehydrogenase/oxidase N-terminal" evidence="7">
    <location>
        <begin position="6"/>
        <end position="114"/>
    </location>
</feature>
<dbReference type="InterPro" id="IPR036250">
    <property type="entry name" value="AcylCo_DH-like_C"/>
</dbReference>
<evidence type="ECO:0000259" key="7">
    <source>
        <dbReference type="Pfam" id="PF02771"/>
    </source>
</evidence>
<evidence type="ECO:0000256" key="1">
    <source>
        <dbReference type="ARBA" id="ARBA00001974"/>
    </source>
</evidence>
<organism evidence="8 9">
    <name type="scientific">Mycolicibacterium bacteremicum</name>
    <name type="common">Mycobacterium bacteremicum</name>
    <dbReference type="NCBI Taxonomy" id="564198"/>
    <lineage>
        <taxon>Bacteria</taxon>
        <taxon>Bacillati</taxon>
        <taxon>Actinomycetota</taxon>
        <taxon>Actinomycetes</taxon>
        <taxon>Mycobacteriales</taxon>
        <taxon>Mycobacteriaceae</taxon>
        <taxon>Mycolicibacterium</taxon>
    </lineage>
</organism>
<evidence type="ECO:0000256" key="4">
    <source>
        <dbReference type="ARBA" id="ARBA00022827"/>
    </source>
</evidence>
<dbReference type="OrthoDB" id="8677713at2"/>
<keyword evidence="3" id="KW-0285">Flavoprotein</keyword>
<keyword evidence="4" id="KW-0274">FAD</keyword>
<evidence type="ECO:0000256" key="5">
    <source>
        <dbReference type="ARBA" id="ARBA00023002"/>
    </source>
</evidence>
<dbReference type="STRING" id="564198.BST17_01595"/>
<evidence type="ECO:0000256" key="2">
    <source>
        <dbReference type="ARBA" id="ARBA00009347"/>
    </source>
</evidence>
<feature type="domain" description="Acyl-CoA dehydrogenase/oxidase C-terminal" evidence="6">
    <location>
        <begin position="220"/>
        <end position="353"/>
    </location>
</feature>
<dbReference type="SUPFAM" id="SSF56645">
    <property type="entry name" value="Acyl-CoA dehydrogenase NM domain-like"/>
    <property type="match status" value="1"/>
</dbReference>
<dbReference type="GO" id="GO:0050660">
    <property type="term" value="F:flavin adenine dinucleotide binding"/>
    <property type="evidence" value="ECO:0007669"/>
    <property type="project" value="InterPro"/>
</dbReference>